<dbReference type="Proteomes" id="UP001595898">
    <property type="component" value="Unassembled WGS sequence"/>
</dbReference>
<evidence type="ECO:0000256" key="2">
    <source>
        <dbReference type="SAM" id="Phobius"/>
    </source>
</evidence>
<evidence type="ECO:0000256" key="1">
    <source>
        <dbReference type="SAM" id="MobiDB-lite"/>
    </source>
</evidence>
<feature type="compositionally biased region" description="Acidic residues" evidence="1">
    <location>
        <begin position="214"/>
        <end position="233"/>
    </location>
</feature>
<organism evidence="3 4">
    <name type="scientific">Halosolutus amylolyticus</name>
    <dbReference type="NCBI Taxonomy" id="2932267"/>
    <lineage>
        <taxon>Archaea</taxon>
        <taxon>Methanobacteriati</taxon>
        <taxon>Methanobacteriota</taxon>
        <taxon>Stenosarchaea group</taxon>
        <taxon>Halobacteria</taxon>
        <taxon>Halobacteriales</taxon>
        <taxon>Natrialbaceae</taxon>
        <taxon>Halosolutus</taxon>
    </lineage>
</organism>
<proteinExistence type="predicted"/>
<gene>
    <name evidence="3" type="ORF">ACFO5R_08770</name>
</gene>
<feature type="region of interest" description="Disordered" evidence="1">
    <location>
        <begin position="214"/>
        <end position="271"/>
    </location>
</feature>
<accession>A0ABD5PNI0</accession>
<protein>
    <submittedName>
        <fullName evidence="3">Uncharacterized protein</fullName>
    </submittedName>
</protein>
<name>A0ABD5PNI0_9EURY</name>
<keyword evidence="2" id="KW-0472">Membrane</keyword>
<dbReference type="EMBL" id="JBHSFA010000005">
    <property type="protein sequence ID" value="MFC4542017.1"/>
    <property type="molecule type" value="Genomic_DNA"/>
</dbReference>
<keyword evidence="2" id="KW-1133">Transmembrane helix</keyword>
<dbReference type="AlphaFoldDB" id="A0ABD5PNI0"/>
<sequence>MRFGNWYDRLTYLVAEAQILVLGVLFSLGAALVIFRPSIPQVPPVAVGMLAATMLFGPALFGFFVWFVKKLRTRNMVEVHHVNAVNDDLEKFYVEPSVWAEKSIEGPNPYPVNGGSAWAVQEFEWLEDVGELRVKGVWLEEVADTKLLTSKSHMEAIYGKLTESHIALNILRDSVSEFGADIQRRLVNSMAEARERGKMMDQDAVKDVFEDFEDDATGLGDDDLPTLEPDEVPGGDRVGDLEDEAMDAIDTPADVGVGSGPQEAATDGGQE</sequence>
<dbReference type="RefSeq" id="WP_250141424.1">
    <property type="nucleotide sequence ID" value="NZ_JALIQP010000004.1"/>
</dbReference>
<feature type="transmembrane region" description="Helical" evidence="2">
    <location>
        <begin position="12"/>
        <end position="35"/>
    </location>
</feature>
<keyword evidence="4" id="KW-1185">Reference proteome</keyword>
<comment type="caution">
    <text evidence="3">The sequence shown here is derived from an EMBL/GenBank/DDBJ whole genome shotgun (WGS) entry which is preliminary data.</text>
</comment>
<keyword evidence="2" id="KW-0812">Transmembrane</keyword>
<evidence type="ECO:0000313" key="3">
    <source>
        <dbReference type="EMBL" id="MFC4542017.1"/>
    </source>
</evidence>
<evidence type="ECO:0000313" key="4">
    <source>
        <dbReference type="Proteomes" id="UP001595898"/>
    </source>
</evidence>
<reference evidence="3 4" key="1">
    <citation type="journal article" date="2019" name="Int. J. Syst. Evol. Microbiol.">
        <title>The Global Catalogue of Microorganisms (GCM) 10K type strain sequencing project: providing services to taxonomists for standard genome sequencing and annotation.</title>
        <authorList>
            <consortium name="The Broad Institute Genomics Platform"/>
            <consortium name="The Broad Institute Genome Sequencing Center for Infectious Disease"/>
            <person name="Wu L."/>
            <person name="Ma J."/>
        </authorList>
    </citation>
    <scope>NUCLEOTIDE SEQUENCE [LARGE SCALE GENOMIC DNA]</scope>
    <source>
        <strain evidence="3 4">WLHS5</strain>
    </source>
</reference>
<feature type="transmembrane region" description="Helical" evidence="2">
    <location>
        <begin position="47"/>
        <end position="68"/>
    </location>
</feature>